<dbReference type="SUPFAM" id="SSF47413">
    <property type="entry name" value="lambda repressor-like DNA-binding domains"/>
    <property type="match status" value="1"/>
</dbReference>
<feature type="domain" description="HTH cro/C1-type" evidence="2">
    <location>
        <begin position="38"/>
        <end position="80"/>
    </location>
</feature>
<evidence type="ECO:0000313" key="4">
    <source>
        <dbReference type="Proteomes" id="UP000307768"/>
    </source>
</evidence>
<evidence type="ECO:0000259" key="2">
    <source>
        <dbReference type="PROSITE" id="PS50943"/>
    </source>
</evidence>
<dbReference type="CDD" id="cd00093">
    <property type="entry name" value="HTH_XRE"/>
    <property type="match status" value="1"/>
</dbReference>
<dbReference type="Proteomes" id="UP000307768">
    <property type="component" value="Unassembled WGS sequence"/>
</dbReference>
<protein>
    <submittedName>
        <fullName evidence="3">Helix-turn-helix transcriptional regulator</fullName>
    </submittedName>
</protein>
<accession>A0A5Q6RP71</accession>
<name>A0A5Q6RP71_9ACTN</name>
<organism evidence="3 4">
    <name type="scientific">Mumia zhuanghuii</name>
    <dbReference type="NCBI Taxonomy" id="2585211"/>
    <lineage>
        <taxon>Bacteria</taxon>
        <taxon>Bacillati</taxon>
        <taxon>Actinomycetota</taxon>
        <taxon>Actinomycetes</taxon>
        <taxon>Propionibacteriales</taxon>
        <taxon>Nocardioidaceae</taxon>
        <taxon>Mumia</taxon>
    </lineage>
</organism>
<gene>
    <name evidence="3" type="ORF">FE697_018170</name>
</gene>
<dbReference type="InterPro" id="IPR041413">
    <property type="entry name" value="MLTR_LBD"/>
</dbReference>
<comment type="caution">
    <text evidence="3">The sequence shown here is derived from an EMBL/GenBank/DDBJ whole genome shotgun (WGS) entry which is preliminary data.</text>
</comment>
<dbReference type="PROSITE" id="PS50943">
    <property type="entry name" value="HTH_CROC1"/>
    <property type="match status" value="1"/>
</dbReference>
<feature type="region of interest" description="Disordered" evidence="1">
    <location>
        <begin position="1"/>
        <end position="27"/>
    </location>
</feature>
<dbReference type="Pfam" id="PF17765">
    <property type="entry name" value="MLTR_LBD"/>
    <property type="match status" value="1"/>
</dbReference>
<dbReference type="OrthoDB" id="3542608at2"/>
<dbReference type="InterPro" id="IPR001387">
    <property type="entry name" value="Cro/C1-type_HTH"/>
</dbReference>
<dbReference type="PANTHER" id="PTHR35010">
    <property type="entry name" value="BLL4672 PROTEIN-RELATED"/>
    <property type="match status" value="1"/>
</dbReference>
<dbReference type="AlphaFoldDB" id="A0A5Q6RP71"/>
<proteinExistence type="predicted"/>
<dbReference type="Pfam" id="PF13560">
    <property type="entry name" value="HTH_31"/>
    <property type="match status" value="1"/>
</dbReference>
<dbReference type="GO" id="GO:0003677">
    <property type="term" value="F:DNA binding"/>
    <property type="evidence" value="ECO:0007669"/>
    <property type="project" value="InterPro"/>
</dbReference>
<evidence type="ECO:0000256" key="1">
    <source>
        <dbReference type="SAM" id="MobiDB-lite"/>
    </source>
</evidence>
<dbReference type="EMBL" id="VDFQ02000006">
    <property type="protein sequence ID" value="KAA1419831.1"/>
    <property type="molecule type" value="Genomic_DNA"/>
</dbReference>
<dbReference type="SMART" id="SM00530">
    <property type="entry name" value="HTH_XRE"/>
    <property type="match status" value="1"/>
</dbReference>
<evidence type="ECO:0000313" key="3">
    <source>
        <dbReference type="EMBL" id="KAA1419831.1"/>
    </source>
</evidence>
<reference evidence="3 4" key="1">
    <citation type="submission" date="2019-09" db="EMBL/GenBank/DDBJ databases">
        <title>Mumia zhuanghuii sp. nov. isolated from the intestinal contents of plateau pika (Ochotona curzoniae) in the Qinghai-Tibet plateau of China.</title>
        <authorList>
            <person name="Tian Z."/>
        </authorList>
    </citation>
    <scope>NUCLEOTIDE SEQUENCE [LARGE SCALE GENOMIC DNA]</scope>
    <source>
        <strain evidence="4">350</strain>
    </source>
</reference>
<dbReference type="PANTHER" id="PTHR35010:SF2">
    <property type="entry name" value="BLL4672 PROTEIN"/>
    <property type="match status" value="1"/>
</dbReference>
<dbReference type="Gene3D" id="1.10.260.40">
    <property type="entry name" value="lambda repressor-like DNA-binding domains"/>
    <property type="match status" value="1"/>
</dbReference>
<dbReference type="RefSeq" id="WP_149771054.1">
    <property type="nucleotide sequence ID" value="NZ_VDFQ02000006.1"/>
</dbReference>
<sequence length="275" mass="30418">MSTPLGDFVRARRDATSPESLGLTPVGRRRAPGLRRMELAALAGISVEYLTRIEQGRDRNPSIQVVHALAEALRLDVDDREHLRNLTKATSGECVSVVPHRTSVRPAVQAILDQLEPGAAAVVNRIGDILALTTGFDQLVRPLGVLDTHEPNLTRYVFTDERARRAFPEWDRIADERVAELWRGPSTDRSRAFVSEMTVTVGDAFTRRLERHASLARQAQRWTHPSAGELRLDCEILDLPVADGQQIMVLVPADDATTTALESLRRRGAGSLRAV</sequence>
<dbReference type="InterPro" id="IPR010982">
    <property type="entry name" value="Lambda_DNA-bd_dom_sf"/>
</dbReference>
<dbReference type="Gene3D" id="3.30.450.180">
    <property type="match status" value="1"/>
</dbReference>